<evidence type="ECO:0000313" key="3">
    <source>
        <dbReference type="EMBL" id="MBB3675271.1"/>
    </source>
</evidence>
<proteinExistence type="predicted"/>
<evidence type="ECO:0000313" key="4">
    <source>
        <dbReference type="EMBL" id="PZA19670.1"/>
    </source>
</evidence>
<dbReference type="EMBL" id="QKNV01000289">
    <property type="protein sequence ID" value="PZA19670.1"/>
    <property type="molecule type" value="Genomic_DNA"/>
</dbReference>
<evidence type="ECO:0000313" key="6">
    <source>
        <dbReference type="Proteomes" id="UP000580718"/>
    </source>
</evidence>
<dbReference type="RefSeq" id="WP_110553912.1">
    <property type="nucleotide sequence ID" value="NZ_JACIBU010000001.1"/>
</dbReference>
<dbReference type="OrthoDB" id="5198519at2"/>
<name>A0A323V6G8_9ACTN</name>
<dbReference type="PROSITE" id="PS51257">
    <property type="entry name" value="PROKAR_LIPOPROTEIN"/>
    <property type="match status" value="1"/>
</dbReference>
<protein>
    <submittedName>
        <fullName evidence="4">Uncharacterized protein</fullName>
    </submittedName>
</protein>
<accession>A0A323V6G8</accession>
<evidence type="ECO:0000256" key="2">
    <source>
        <dbReference type="SAM" id="SignalP"/>
    </source>
</evidence>
<dbReference type="Proteomes" id="UP000580718">
    <property type="component" value="Unassembled WGS sequence"/>
</dbReference>
<evidence type="ECO:0000313" key="5">
    <source>
        <dbReference type="Proteomes" id="UP000247602"/>
    </source>
</evidence>
<feature type="compositionally biased region" description="Basic and acidic residues" evidence="1">
    <location>
        <begin position="63"/>
        <end position="74"/>
    </location>
</feature>
<comment type="caution">
    <text evidence="4">The sequence shown here is derived from an EMBL/GenBank/DDBJ whole genome shotgun (WGS) entry which is preliminary data.</text>
</comment>
<feature type="region of interest" description="Disordered" evidence="1">
    <location>
        <begin position="21"/>
        <end position="83"/>
    </location>
</feature>
<keyword evidence="2" id="KW-0732">Signal</keyword>
<evidence type="ECO:0000256" key="1">
    <source>
        <dbReference type="SAM" id="MobiDB-lite"/>
    </source>
</evidence>
<feature type="chain" id="PRO_5038301164" evidence="2">
    <location>
        <begin position="26"/>
        <end position="83"/>
    </location>
</feature>
<reference evidence="4 5" key="1">
    <citation type="submission" date="2018-06" db="EMBL/GenBank/DDBJ databases">
        <title>Draft genome sequence of Modestobacter versicolor CP153-2.</title>
        <authorList>
            <person name="Gundlapally S.R."/>
        </authorList>
    </citation>
    <scope>NUCLEOTIDE SEQUENCE [LARGE SCALE GENOMIC DNA]</scope>
    <source>
        <strain evidence="4 5">CP153-2</strain>
    </source>
</reference>
<reference evidence="3 6" key="2">
    <citation type="submission" date="2020-08" db="EMBL/GenBank/DDBJ databases">
        <title>Sequencing the genomes of 1000 actinobacteria strains.</title>
        <authorList>
            <person name="Klenk H.-P."/>
        </authorList>
    </citation>
    <scope>NUCLEOTIDE SEQUENCE [LARGE SCALE GENOMIC DNA]</scope>
    <source>
        <strain evidence="3 6">DSM 16678</strain>
    </source>
</reference>
<organism evidence="4 5">
    <name type="scientific">Modestobacter versicolor</name>
    <dbReference type="NCBI Taxonomy" id="429133"/>
    <lineage>
        <taxon>Bacteria</taxon>
        <taxon>Bacillati</taxon>
        <taxon>Actinomycetota</taxon>
        <taxon>Actinomycetes</taxon>
        <taxon>Geodermatophilales</taxon>
        <taxon>Geodermatophilaceae</taxon>
        <taxon>Modestobacter</taxon>
    </lineage>
</organism>
<dbReference type="AlphaFoldDB" id="A0A323V6G8"/>
<dbReference type="Proteomes" id="UP000247602">
    <property type="component" value="Unassembled WGS sequence"/>
</dbReference>
<gene>
    <name evidence="4" type="ORF">DMO24_19490</name>
    <name evidence="3" type="ORF">FHX36_001006</name>
</gene>
<keyword evidence="5" id="KW-1185">Reference proteome</keyword>
<sequence length="83" mass="8389">MNIRRPVAGIFIALALVGGPASLTACSPAGGGQERNDGTTDDDGTNTSGANPGGTSQGNLPDNDDRNTTGNEDRDNNEDGDNN</sequence>
<feature type="signal peptide" evidence="2">
    <location>
        <begin position="1"/>
        <end position="25"/>
    </location>
</feature>
<dbReference type="EMBL" id="JACIBU010000001">
    <property type="protein sequence ID" value="MBB3675271.1"/>
    <property type="molecule type" value="Genomic_DNA"/>
</dbReference>